<dbReference type="InterPro" id="IPR001623">
    <property type="entry name" value="DnaJ_domain"/>
</dbReference>
<dbReference type="SUPFAM" id="SSF46565">
    <property type="entry name" value="Chaperone J-domain"/>
    <property type="match status" value="2"/>
</dbReference>
<dbReference type="Gene3D" id="1.10.287.110">
    <property type="entry name" value="DnaJ domain"/>
    <property type="match status" value="1"/>
</dbReference>
<dbReference type="PANTHER" id="PTHR44240">
    <property type="entry name" value="DNAJ DOMAIN (PROKARYOTIC HEAT SHOCK PROTEIN)-RELATED"/>
    <property type="match status" value="1"/>
</dbReference>
<protein>
    <recommendedName>
        <fullName evidence="3">J domain-containing protein</fullName>
    </recommendedName>
</protein>
<feature type="compositionally biased region" description="Basic and acidic residues" evidence="1">
    <location>
        <begin position="240"/>
        <end position="304"/>
    </location>
</feature>
<feature type="chain" id="PRO_5040809000" description="J domain-containing protein" evidence="2">
    <location>
        <begin position="20"/>
        <end position="311"/>
    </location>
</feature>
<accession>A0A9W7EB79</accession>
<feature type="region of interest" description="Disordered" evidence="1">
    <location>
        <begin position="240"/>
        <end position="311"/>
    </location>
</feature>
<dbReference type="PROSITE" id="PS50076">
    <property type="entry name" value="DNAJ_2"/>
    <property type="match status" value="1"/>
</dbReference>
<dbReference type="InterPro" id="IPR036869">
    <property type="entry name" value="J_dom_sf"/>
</dbReference>
<name>A0A9W7EB79_9STRA</name>
<evidence type="ECO:0000256" key="1">
    <source>
        <dbReference type="SAM" id="MobiDB-lite"/>
    </source>
</evidence>
<comment type="caution">
    <text evidence="4">The sequence shown here is derived from an EMBL/GenBank/DDBJ whole genome shotgun (WGS) entry which is preliminary data.</text>
</comment>
<dbReference type="Proteomes" id="UP001165085">
    <property type="component" value="Unassembled WGS sequence"/>
</dbReference>
<feature type="signal peptide" evidence="2">
    <location>
        <begin position="1"/>
        <end position="19"/>
    </location>
</feature>
<dbReference type="OrthoDB" id="445556at2759"/>
<evidence type="ECO:0000313" key="4">
    <source>
        <dbReference type="EMBL" id="GMH72303.1"/>
    </source>
</evidence>
<keyword evidence="2" id="KW-0732">Signal</keyword>
<dbReference type="EMBL" id="BRXY01000155">
    <property type="protein sequence ID" value="GMH72303.1"/>
    <property type="molecule type" value="Genomic_DNA"/>
</dbReference>
<dbReference type="InterPro" id="IPR052276">
    <property type="entry name" value="Diphthamide-biosynth_chaperone"/>
</dbReference>
<dbReference type="CDD" id="cd06257">
    <property type="entry name" value="DnaJ"/>
    <property type="match status" value="1"/>
</dbReference>
<keyword evidence="5" id="KW-1185">Reference proteome</keyword>
<reference evidence="5" key="1">
    <citation type="journal article" date="2023" name="Commun. Biol.">
        <title>Genome analysis of Parmales, the sister group of diatoms, reveals the evolutionary specialization of diatoms from phago-mixotrophs to photoautotrophs.</title>
        <authorList>
            <person name="Ban H."/>
            <person name="Sato S."/>
            <person name="Yoshikawa S."/>
            <person name="Yamada K."/>
            <person name="Nakamura Y."/>
            <person name="Ichinomiya M."/>
            <person name="Sato N."/>
            <person name="Blanc-Mathieu R."/>
            <person name="Endo H."/>
            <person name="Kuwata A."/>
            <person name="Ogata H."/>
        </authorList>
    </citation>
    <scope>NUCLEOTIDE SEQUENCE [LARGE SCALE GENOMIC DNA]</scope>
    <source>
        <strain evidence="5">NIES 3701</strain>
    </source>
</reference>
<evidence type="ECO:0000313" key="5">
    <source>
        <dbReference type="Proteomes" id="UP001165085"/>
    </source>
</evidence>
<dbReference type="PANTHER" id="PTHR44240:SF10">
    <property type="entry name" value="J DOMAIN-CONTAINING PROTEIN"/>
    <property type="match status" value="1"/>
</dbReference>
<evidence type="ECO:0000256" key="2">
    <source>
        <dbReference type="SAM" id="SignalP"/>
    </source>
</evidence>
<dbReference type="Pfam" id="PF00226">
    <property type="entry name" value="DnaJ"/>
    <property type="match status" value="1"/>
</dbReference>
<organism evidence="4 5">
    <name type="scientific">Triparma strigata</name>
    <dbReference type="NCBI Taxonomy" id="1606541"/>
    <lineage>
        <taxon>Eukaryota</taxon>
        <taxon>Sar</taxon>
        <taxon>Stramenopiles</taxon>
        <taxon>Ochrophyta</taxon>
        <taxon>Bolidophyceae</taxon>
        <taxon>Parmales</taxon>
        <taxon>Triparmaceae</taxon>
        <taxon>Triparma</taxon>
    </lineage>
</organism>
<gene>
    <name evidence="4" type="ORF">TrST_g2241</name>
</gene>
<feature type="domain" description="J" evidence="3">
    <location>
        <begin position="49"/>
        <end position="169"/>
    </location>
</feature>
<dbReference type="PRINTS" id="PR00625">
    <property type="entry name" value="JDOMAIN"/>
</dbReference>
<proteinExistence type="predicted"/>
<evidence type="ECO:0000259" key="3">
    <source>
        <dbReference type="PROSITE" id="PS50076"/>
    </source>
</evidence>
<sequence length="311" mass="35613">MGCMRLALIVLVIFPFTSTFVIPSRPTGRSLSIFSSRDASASYTGPSVDLYRILNLRRSASDPDIKQAYKKIARVKHPDVTASTLRFDPNNFTTKQLRDYLTDNKVGTSSFVEKSEYISASLSLHKRTSVVPSSLQSEIDRVADEFSLVTLAYGTLSDPSKRRIYDLTGDWGMEKPYTPPTNGSDVGQRMGDRSEAARVRRRKAWQQKDEVQRRVYEQNEKERLEKEAEMEAIKKEGERVRARQREAAIREREENRIKFERWKGNKAEGEGGRTNEKKSEGKKNESEKDEVNDAQEKIKAKWGDIFKNIGF</sequence>
<dbReference type="SMART" id="SM00271">
    <property type="entry name" value="DnaJ"/>
    <property type="match status" value="1"/>
</dbReference>
<dbReference type="AlphaFoldDB" id="A0A9W7EB79"/>